<name>A0A8J2SPD9_9STRA</name>
<evidence type="ECO:0000256" key="1">
    <source>
        <dbReference type="SAM" id="Phobius"/>
    </source>
</evidence>
<accession>A0A8J2SPD9</accession>
<dbReference type="Proteomes" id="UP000789595">
    <property type="component" value="Unassembled WGS sequence"/>
</dbReference>
<feature type="chain" id="PRO_5035205712" evidence="2">
    <location>
        <begin position="17"/>
        <end position="256"/>
    </location>
</feature>
<protein>
    <submittedName>
        <fullName evidence="3">Uncharacterized protein</fullName>
    </submittedName>
</protein>
<evidence type="ECO:0000313" key="4">
    <source>
        <dbReference type="Proteomes" id="UP000789595"/>
    </source>
</evidence>
<dbReference type="AlphaFoldDB" id="A0A8J2SPD9"/>
<keyword evidence="2" id="KW-0732">Signal</keyword>
<keyword evidence="1" id="KW-0472">Membrane</keyword>
<keyword evidence="1" id="KW-0812">Transmembrane</keyword>
<keyword evidence="1" id="KW-1133">Transmembrane helix</keyword>
<keyword evidence="4" id="KW-1185">Reference proteome</keyword>
<organism evidence="3 4">
    <name type="scientific">Pelagomonas calceolata</name>
    <dbReference type="NCBI Taxonomy" id="35677"/>
    <lineage>
        <taxon>Eukaryota</taxon>
        <taxon>Sar</taxon>
        <taxon>Stramenopiles</taxon>
        <taxon>Ochrophyta</taxon>
        <taxon>Pelagophyceae</taxon>
        <taxon>Pelagomonadales</taxon>
        <taxon>Pelagomonadaceae</taxon>
        <taxon>Pelagomonas</taxon>
    </lineage>
</organism>
<feature type="signal peptide" evidence="2">
    <location>
        <begin position="1"/>
        <end position="16"/>
    </location>
</feature>
<proteinExistence type="predicted"/>
<dbReference type="EMBL" id="CAKKNE010000004">
    <property type="protein sequence ID" value="CAH0374193.1"/>
    <property type="molecule type" value="Genomic_DNA"/>
</dbReference>
<gene>
    <name evidence="3" type="ORF">PECAL_4P14630</name>
</gene>
<feature type="transmembrane region" description="Helical" evidence="1">
    <location>
        <begin position="212"/>
        <end position="232"/>
    </location>
</feature>
<reference evidence="3" key="1">
    <citation type="submission" date="2021-11" db="EMBL/GenBank/DDBJ databases">
        <authorList>
            <consortium name="Genoscope - CEA"/>
            <person name="William W."/>
        </authorList>
    </citation>
    <scope>NUCLEOTIDE SEQUENCE</scope>
</reference>
<comment type="caution">
    <text evidence="3">The sequence shown here is derived from an EMBL/GenBank/DDBJ whole genome shotgun (WGS) entry which is preliminary data.</text>
</comment>
<sequence length="256" mass="27133">MALTCWFALAVAMAQGQLTLPPVPFAATLPPAINTATFPPAFRSGDLTLPPAFATPADLQGVCGSQLTAFSDCVFAASDAGSATGDDDFFVNGVTLDEDDPVETCEDAQRVVTGQCGKGSSVCQVSYEAYVVCVYQNEVKTRSDQDCALSCGWDCKSCDADDMWDVKCGAFSKESNKFGKWYAYPGLSGVCHKDTCCASDKEDCCEPDAGKIAGLVCGIIAFFCIVGVAIFIMKKKPLPQDDGPPPLKEITEMTKV</sequence>
<evidence type="ECO:0000256" key="2">
    <source>
        <dbReference type="SAM" id="SignalP"/>
    </source>
</evidence>
<evidence type="ECO:0000313" key="3">
    <source>
        <dbReference type="EMBL" id="CAH0374193.1"/>
    </source>
</evidence>